<keyword evidence="3" id="KW-1185">Reference proteome</keyword>
<organism evidence="2 3">
    <name type="scientific">Streptomyces dengpaensis</name>
    <dbReference type="NCBI Taxonomy" id="2049881"/>
    <lineage>
        <taxon>Bacteria</taxon>
        <taxon>Bacillati</taxon>
        <taxon>Actinomycetota</taxon>
        <taxon>Actinomycetes</taxon>
        <taxon>Kitasatosporales</taxon>
        <taxon>Streptomycetaceae</taxon>
        <taxon>Streptomyces</taxon>
    </lineage>
</organism>
<dbReference type="SMART" id="SM00155">
    <property type="entry name" value="PLDc"/>
    <property type="match status" value="1"/>
</dbReference>
<evidence type="ECO:0000313" key="2">
    <source>
        <dbReference type="EMBL" id="AVH57077.1"/>
    </source>
</evidence>
<proteinExistence type="predicted"/>
<dbReference type="SUPFAM" id="SSF56024">
    <property type="entry name" value="Phospholipase D/nuclease"/>
    <property type="match status" value="1"/>
</dbReference>
<dbReference type="RefSeq" id="WP_099500622.1">
    <property type="nucleotide sequence ID" value="NZ_CP026652.1"/>
</dbReference>
<name>A0ABN5I326_9ACTN</name>
<evidence type="ECO:0000259" key="1">
    <source>
        <dbReference type="PROSITE" id="PS50035"/>
    </source>
</evidence>
<protein>
    <recommendedName>
        <fullName evidence="1">PLD phosphodiesterase domain-containing protein</fullName>
    </recommendedName>
</protein>
<dbReference type="InterPro" id="IPR025202">
    <property type="entry name" value="PLD-like_dom"/>
</dbReference>
<gene>
    <name evidence="2" type="ORF">C4B68_16245</name>
</gene>
<reference evidence="2 3" key="1">
    <citation type="submission" date="2018-02" db="EMBL/GenBank/DDBJ databases">
        <title>Complete genome sequence of Streptomyces dengpaensis, the producer of angucyclines.</title>
        <authorList>
            <person name="Yumei L."/>
        </authorList>
    </citation>
    <scope>NUCLEOTIDE SEQUENCE [LARGE SCALE GENOMIC DNA]</scope>
    <source>
        <strain evidence="2 3">XZHG99</strain>
    </source>
</reference>
<dbReference type="PROSITE" id="PS50035">
    <property type="entry name" value="PLD"/>
    <property type="match status" value="1"/>
</dbReference>
<dbReference type="EMBL" id="CP026652">
    <property type="protein sequence ID" value="AVH57077.1"/>
    <property type="molecule type" value="Genomic_DNA"/>
</dbReference>
<dbReference type="InterPro" id="IPR001736">
    <property type="entry name" value="PLipase_D/transphosphatidylase"/>
</dbReference>
<dbReference type="Gene3D" id="3.30.870.10">
    <property type="entry name" value="Endonuclease Chain A"/>
    <property type="match status" value="1"/>
</dbReference>
<dbReference type="Pfam" id="PF13091">
    <property type="entry name" value="PLDc_2"/>
    <property type="match status" value="1"/>
</dbReference>
<accession>A0ABN5I326</accession>
<dbReference type="Proteomes" id="UP000238413">
    <property type="component" value="Chromosome"/>
</dbReference>
<sequence length="113" mass="12245">MRPGSHRSFAEAVDRGVRVDLLLEESTQASTAFDALPPNVAVWHRMASAGVLHAKLIAADRHTAFLGSANLTDRALTDNIELGVVLRDPAVVGPLVDHFRWLITPENGVMRPA</sequence>
<feature type="domain" description="PLD phosphodiesterase" evidence="1">
    <location>
        <begin position="48"/>
        <end position="75"/>
    </location>
</feature>
<evidence type="ECO:0000313" key="3">
    <source>
        <dbReference type="Proteomes" id="UP000238413"/>
    </source>
</evidence>